<keyword evidence="2" id="KW-1185">Reference proteome</keyword>
<accession>A0A812KF85</accession>
<name>A0A812KF85_9DINO</name>
<reference evidence="1" key="1">
    <citation type="submission" date="2021-02" db="EMBL/GenBank/DDBJ databases">
        <authorList>
            <person name="Dougan E. K."/>
            <person name="Rhodes N."/>
            <person name="Thang M."/>
            <person name="Chan C."/>
        </authorList>
    </citation>
    <scope>NUCLEOTIDE SEQUENCE</scope>
</reference>
<dbReference type="EMBL" id="CAJNJA010007575">
    <property type="protein sequence ID" value="CAE7226419.1"/>
    <property type="molecule type" value="Genomic_DNA"/>
</dbReference>
<gene>
    <name evidence="1" type="ORF">SNEC2469_LOCUS3222</name>
</gene>
<dbReference type="OrthoDB" id="424312at2759"/>
<proteinExistence type="predicted"/>
<organism evidence="1 2">
    <name type="scientific">Symbiodinium necroappetens</name>
    <dbReference type="NCBI Taxonomy" id="1628268"/>
    <lineage>
        <taxon>Eukaryota</taxon>
        <taxon>Sar</taxon>
        <taxon>Alveolata</taxon>
        <taxon>Dinophyceae</taxon>
        <taxon>Suessiales</taxon>
        <taxon>Symbiodiniaceae</taxon>
        <taxon>Symbiodinium</taxon>
    </lineage>
</organism>
<dbReference type="AlphaFoldDB" id="A0A812KF85"/>
<dbReference type="Proteomes" id="UP000601435">
    <property type="component" value="Unassembled WGS sequence"/>
</dbReference>
<comment type="caution">
    <text evidence="1">The sequence shown here is derived from an EMBL/GenBank/DDBJ whole genome shotgun (WGS) entry which is preliminary data.</text>
</comment>
<evidence type="ECO:0000313" key="2">
    <source>
        <dbReference type="Proteomes" id="UP000601435"/>
    </source>
</evidence>
<protein>
    <submittedName>
        <fullName evidence="1">Uncharacterized protein</fullName>
    </submittedName>
</protein>
<sequence>MADSSPKGSLDVWSAVVYAGRCAASMPLQKLADLQTSTASVSTKLDEAQKVADNWASNVAQGREASAQPKTLSRIKQKKLAAREQLRCVLHVLDILGLELLLPTTRLRPIDLSAGEQRIARKNQHFLWSKDNGEASWDAITDASRQDLRLILAPDEGSSLYCSFAWMASAGFPVILLRDELHKLSNHYLRVMHCNPGVARMYSLTSWLMKARKCPWQTNKVGNSWKEAAARSGYDCSVENLESFQIICQIVDKATKRNGATYSHSRWCSWGHCAKAFRKYYSSTLLAVFWSCMEEGMNPFAKFQPDERAEAGQKFHRVLDLCIRALVDEEAHLLFEGMTLLSDVWVEMCLDLDALGPTGMARLQIDSDIELRADELVLTHRRPSVRQDLLRDFFDAVLSCIYEISCYRLYLVSAPGSCAGLLARDCSKVADLDRTKTDILQSLKEEWLIVLHLESSSAGAACLDKFCAYTKWQCYRELLVGLHEADFKMDATARSIISSWFPMLTQSANIEEQFATVQDTVKRGCKNGKASMTALSSIAVKAVYQKLTDKEDQAPSVRLVDRDWEGASVRGIKQKIYCPETFNGSTLANTRQDVQIDKILSEFVSTSAHHHNKACLNHMQGFIEAKKHLA</sequence>
<evidence type="ECO:0000313" key="1">
    <source>
        <dbReference type="EMBL" id="CAE7226419.1"/>
    </source>
</evidence>